<dbReference type="InterPro" id="IPR014016">
    <property type="entry name" value="UvrD-like_ATP-bd"/>
</dbReference>
<accession>A0ABY1N9R1</accession>
<evidence type="ECO:0000259" key="16">
    <source>
        <dbReference type="PROSITE" id="PS51198"/>
    </source>
</evidence>
<protein>
    <recommendedName>
        <fullName evidence="12">DNA 3'-5' helicase</fullName>
        <ecNumber evidence="12">5.6.2.4</ecNumber>
    </recommendedName>
    <alternativeName>
        <fullName evidence="13">DNA 3'-5' helicase II</fullName>
    </alternativeName>
</protein>
<proteinExistence type="predicted"/>
<dbReference type="InterPro" id="IPR038726">
    <property type="entry name" value="PDDEXK_AddAB-type"/>
</dbReference>
<feature type="domain" description="UvrD-like helicase C-terminal" evidence="17">
    <location>
        <begin position="345"/>
        <end position="595"/>
    </location>
</feature>
<keyword evidence="4 15" id="KW-0378">Hydrolase</keyword>
<name>A0ABY1N9R1_9BACT</name>
<dbReference type="Proteomes" id="UP001157911">
    <property type="component" value="Unassembled WGS sequence"/>
</dbReference>
<dbReference type="EMBL" id="FXUB01000001">
    <property type="protein sequence ID" value="SMP03551.1"/>
    <property type="molecule type" value="Genomic_DNA"/>
</dbReference>
<reference evidence="18 19" key="1">
    <citation type="submission" date="2017-05" db="EMBL/GenBank/DDBJ databases">
        <authorList>
            <person name="Varghese N."/>
            <person name="Submissions S."/>
        </authorList>
    </citation>
    <scope>NUCLEOTIDE SEQUENCE [LARGE SCALE GENOMIC DNA]</scope>
    <source>
        <strain evidence="18 19">DSM 15522</strain>
    </source>
</reference>
<keyword evidence="7 15" id="KW-0067">ATP-binding</keyword>
<dbReference type="InterPro" id="IPR011604">
    <property type="entry name" value="PDDEXK-like_dom_sf"/>
</dbReference>
<feature type="binding site" evidence="15">
    <location>
        <begin position="7"/>
        <end position="14"/>
    </location>
    <ligand>
        <name>ATP</name>
        <dbReference type="ChEBI" id="CHEBI:30616"/>
    </ligand>
</feature>
<dbReference type="SUPFAM" id="SSF52540">
    <property type="entry name" value="P-loop containing nucleoside triphosphate hydrolases"/>
    <property type="match status" value="1"/>
</dbReference>
<comment type="caution">
    <text evidence="18">The sequence shown here is derived from an EMBL/GenBank/DDBJ whole genome shotgun (WGS) entry which is preliminary data.</text>
</comment>
<dbReference type="InterPro" id="IPR000212">
    <property type="entry name" value="DNA_helicase_UvrD/REP"/>
</dbReference>
<dbReference type="Pfam" id="PF00580">
    <property type="entry name" value="UvrD-helicase"/>
    <property type="match status" value="1"/>
</dbReference>
<comment type="catalytic activity">
    <reaction evidence="14">
        <text>ATP + H2O = ADP + phosphate + H(+)</text>
        <dbReference type="Rhea" id="RHEA:13065"/>
        <dbReference type="ChEBI" id="CHEBI:15377"/>
        <dbReference type="ChEBI" id="CHEBI:15378"/>
        <dbReference type="ChEBI" id="CHEBI:30616"/>
        <dbReference type="ChEBI" id="CHEBI:43474"/>
        <dbReference type="ChEBI" id="CHEBI:456216"/>
        <dbReference type="EC" id="5.6.2.4"/>
    </reaction>
</comment>
<evidence type="ECO:0000256" key="6">
    <source>
        <dbReference type="ARBA" id="ARBA00022839"/>
    </source>
</evidence>
<evidence type="ECO:0000313" key="18">
    <source>
        <dbReference type="EMBL" id="SMP03551.1"/>
    </source>
</evidence>
<keyword evidence="8" id="KW-0238">DNA-binding</keyword>
<evidence type="ECO:0000256" key="8">
    <source>
        <dbReference type="ARBA" id="ARBA00023125"/>
    </source>
</evidence>
<dbReference type="EC" id="5.6.2.4" evidence="12"/>
<keyword evidence="6" id="KW-0269">Exonuclease</keyword>
<dbReference type="Gene3D" id="1.10.486.10">
    <property type="entry name" value="PCRA, domain 4"/>
    <property type="match status" value="1"/>
</dbReference>
<dbReference type="PANTHER" id="PTHR11070:SF2">
    <property type="entry name" value="ATP-DEPENDENT DNA HELICASE SRS2"/>
    <property type="match status" value="1"/>
</dbReference>
<dbReference type="InterPro" id="IPR014017">
    <property type="entry name" value="DNA_helicase_UvrD-like_C"/>
</dbReference>
<gene>
    <name evidence="18" type="ORF">SAMN06265339_0125</name>
</gene>
<evidence type="ECO:0000256" key="14">
    <source>
        <dbReference type="ARBA" id="ARBA00048988"/>
    </source>
</evidence>
<feature type="domain" description="UvrD-like helicase ATP-binding" evidence="16">
    <location>
        <begin position="1"/>
        <end position="333"/>
    </location>
</feature>
<keyword evidence="10" id="KW-0413">Isomerase</keyword>
<dbReference type="InterPro" id="IPR027417">
    <property type="entry name" value="P-loop_NTPase"/>
</dbReference>
<evidence type="ECO:0000256" key="12">
    <source>
        <dbReference type="ARBA" id="ARBA00034808"/>
    </source>
</evidence>
<keyword evidence="5 15" id="KW-0347">Helicase</keyword>
<keyword evidence="3" id="KW-0227">DNA damage</keyword>
<sequence>MIKLIEANAGAGKTTTLINVYIKLLEKYHPDNIAFITFTEAAAAEIKTRIRQKLKAIPQFQKYLLLLPSAPIGTIHSFCLELLRKYGHKLGFISLDTEIINELKKEKLLDKAVTETLLQFQSKNSQKLHQLLSKIDFDGVSALKDLMKNLKHAISERTRFIGYKSSIEEIVKNVENMFKELPLSAIPNTDVEFDLSKAETKENFQKELEVSKILYELTFKAINNYKKLLKEENAVDYDEILERTLELLHLDNPKSEILNQIKVLIIDEFQDTDPVQWKIVKELHRENPNLLIYLVGDPKQSIYRFRSADIFVWNEAKSISTEVTEKTENYRSAENLLSFFNLFFDHLFNKKYHGFKAEVLFKPFTKTEKTEPKGSVEIIVFRERKERELFAETAISKALPFAEKGTVGVVARTWKSLKIFEKKLKENGIDFTYLSSSPFKAEGLKELLHLLKWLSNPEDKKSLFFFLSSRFIGLSHEQSLKAIIKKEIPELLQETLKTIENALSMKNKELHSALIVHLINKLKILDALHLTDPDSYIAILELISETFFFESSEPVAFEELTEYIESLINSNSSGSTGKNVPEKGFILTTIHSAKGLEFDSVILVPWRPNNRFGRFIFSNVGATVKLFSQERDNPNTSPYHFMLKTVNRFLNELEEKNLLYVGITRAKKQLILGAFPEGKQNNAFKIGGFVFERKDFTKYIQRPKVQVIKPIDEDREEPIIFDPDNLKMKKFERVTPSSLEEVEIKQEKPSDRKNRIAPEIYGTIVHALCQAFVKGASLEKAIKFALSSLTFPPKELEERLKEIYKLLEENYPFLKKGKSEIPFIFREGNTIVKGQIDLILPINRNEAEVWDFKTGNYSKEKVQIYKKQIELYAKAVKLMGYEVKRGIIFFIDQNRTIEIPIS</sequence>
<keyword evidence="9" id="KW-0234">DNA repair</keyword>
<dbReference type="PANTHER" id="PTHR11070">
    <property type="entry name" value="UVRD / RECB / PCRA DNA HELICASE FAMILY MEMBER"/>
    <property type="match status" value="1"/>
</dbReference>
<evidence type="ECO:0000256" key="15">
    <source>
        <dbReference type="PROSITE-ProRule" id="PRU00560"/>
    </source>
</evidence>
<evidence type="ECO:0000259" key="17">
    <source>
        <dbReference type="PROSITE" id="PS51217"/>
    </source>
</evidence>
<evidence type="ECO:0000256" key="2">
    <source>
        <dbReference type="ARBA" id="ARBA00022741"/>
    </source>
</evidence>
<evidence type="ECO:0000256" key="10">
    <source>
        <dbReference type="ARBA" id="ARBA00023235"/>
    </source>
</evidence>
<evidence type="ECO:0000313" key="19">
    <source>
        <dbReference type="Proteomes" id="UP001157911"/>
    </source>
</evidence>
<dbReference type="PROSITE" id="PS51198">
    <property type="entry name" value="UVRD_HELICASE_ATP_BIND"/>
    <property type="match status" value="1"/>
</dbReference>
<dbReference type="Pfam" id="PF12705">
    <property type="entry name" value="PDDEXK_1"/>
    <property type="match status" value="1"/>
</dbReference>
<keyword evidence="2 15" id="KW-0547">Nucleotide-binding</keyword>
<comment type="catalytic activity">
    <reaction evidence="11">
        <text>Couples ATP hydrolysis with the unwinding of duplex DNA by translocating in the 3'-5' direction.</text>
        <dbReference type="EC" id="5.6.2.4"/>
    </reaction>
</comment>
<keyword evidence="19" id="KW-1185">Reference proteome</keyword>
<organism evidence="18 19">
    <name type="scientific">Desulfurobacterium pacificum</name>
    <dbReference type="NCBI Taxonomy" id="240166"/>
    <lineage>
        <taxon>Bacteria</taxon>
        <taxon>Pseudomonadati</taxon>
        <taxon>Aquificota</taxon>
        <taxon>Aquificia</taxon>
        <taxon>Desulfurobacteriales</taxon>
        <taxon>Desulfurobacteriaceae</taxon>
        <taxon>Desulfurobacterium</taxon>
    </lineage>
</organism>
<dbReference type="RefSeq" id="WP_283399637.1">
    <property type="nucleotide sequence ID" value="NZ_FXUB01000001.1"/>
</dbReference>
<evidence type="ECO:0000256" key="13">
    <source>
        <dbReference type="ARBA" id="ARBA00034923"/>
    </source>
</evidence>
<dbReference type="GO" id="GO:0004386">
    <property type="term" value="F:helicase activity"/>
    <property type="evidence" value="ECO:0007669"/>
    <property type="project" value="UniProtKB-KW"/>
</dbReference>
<evidence type="ECO:0000256" key="11">
    <source>
        <dbReference type="ARBA" id="ARBA00034617"/>
    </source>
</evidence>
<dbReference type="Gene3D" id="3.90.320.10">
    <property type="match status" value="1"/>
</dbReference>
<evidence type="ECO:0000256" key="4">
    <source>
        <dbReference type="ARBA" id="ARBA00022801"/>
    </source>
</evidence>
<evidence type="ECO:0000256" key="1">
    <source>
        <dbReference type="ARBA" id="ARBA00022722"/>
    </source>
</evidence>
<dbReference type="PROSITE" id="PS51217">
    <property type="entry name" value="UVRD_HELICASE_CTER"/>
    <property type="match status" value="1"/>
</dbReference>
<dbReference type="Gene3D" id="3.40.50.300">
    <property type="entry name" value="P-loop containing nucleotide triphosphate hydrolases"/>
    <property type="match status" value="3"/>
</dbReference>
<dbReference type="Pfam" id="PF13361">
    <property type="entry name" value="UvrD_C"/>
    <property type="match status" value="2"/>
</dbReference>
<evidence type="ECO:0000256" key="5">
    <source>
        <dbReference type="ARBA" id="ARBA00022806"/>
    </source>
</evidence>
<evidence type="ECO:0000256" key="9">
    <source>
        <dbReference type="ARBA" id="ARBA00023204"/>
    </source>
</evidence>
<keyword evidence="1" id="KW-0540">Nuclease</keyword>
<evidence type="ECO:0000256" key="3">
    <source>
        <dbReference type="ARBA" id="ARBA00022763"/>
    </source>
</evidence>
<evidence type="ECO:0000256" key="7">
    <source>
        <dbReference type="ARBA" id="ARBA00022840"/>
    </source>
</evidence>